<keyword evidence="6 8" id="KW-1278">Translocase</keyword>
<dbReference type="InterPro" id="IPR015854">
    <property type="entry name" value="ABC_transpr_LolD-like"/>
</dbReference>
<evidence type="ECO:0000256" key="4">
    <source>
        <dbReference type="ARBA" id="ARBA00022741"/>
    </source>
</evidence>
<dbReference type="Gene3D" id="3.40.50.300">
    <property type="entry name" value="P-loop containing nucleotide triphosphate hydrolases"/>
    <property type="match status" value="1"/>
</dbReference>
<keyword evidence="5 8" id="KW-0067">ATP-binding</keyword>
<evidence type="ECO:0000256" key="8">
    <source>
        <dbReference type="RuleBase" id="RU367068"/>
    </source>
</evidence>
<dbReference type="PANTHER" id="PTHR24220:SF689">
    <property type="entry name" value="LIPOPROTEIN-RELEASING SYSTEM ATP-BINDING PROTEIN LOLD"/>
    <property type="match status" value="1"/>
</dbReference>
<sequence>MNNTNSTVGTDTTDGSHKAEPVIHCAQLSKRFREGQLDVSVLNNINLTVNAGDKIAIVGSSGSGKSTLLHLLGGLDLPTAGHVEVMGKRMDQLSDTARGQLRNQSLGFIYQFHHLLPEFSALENVAMPLLIRGVTVVDATQQADDILTKVGLGQRLDHKPGQLSGGERQRAAIARALVTKPNAVLADEPTGNLDHNTAEQVFELMQGLNSELQTAFVIVTHDLTLARRMDRVYQLTAGDLQLAS</sequence>
<dbReference type="EC" id="7.6.2.-" evidence="8"/>
<dbReference type="SUPFAM" id="SSF52540">
    <property type="entry name" value="P-loop containing nucleoside triphosphate hydrolases"/>
    <property type="match status" value="1"/>
</dbReference>
<evidence type="ECO:0000256" key="6">
    <source>
        <dbReference type="ARBA" id="ARBA00022967"/>
    </source>
</evidence>
<dbReference type="InterPro" id="IPR017871">
    <property type="entry name" value="ABC_transporter-like_CS"/>
</dbReference>
<dbReference type="InterPro" id="IPR003439">
    <property type="entry name" value="ABC_transporter-like_ATP-bd"/>
</dbReference>
<evidence type="ECO:0000256" key="3">
    <source>
        <dbReference type="ARBA" id="ARBA00022519"/>
    </source>
</evidence>
<evidence type="ECO:0000256" key="2">
    <source>
        <dbReference type="ARBA" id="ARBA00022475"/>
    </source>
</evidence>
<proteinExistence type="inferred from homology"/>
<dbReference type="InterPro" id="IPR027417">
    <property type="entry name" value="P-loop_NTPase"/>
</dbReference>
<dbReference type="PROSITE" id="PS00211">
    <property type="entry name" value="ABC_TRANSPORTER_1"/>
    <property type="match status" value="1"/>
</dbReference>
<dbReference type="FunFam" id="3.40.50.300:FF:000230">
    <property type="entry name" value="Lipoprotein-releasing system ATP-binding protein LolD"/>
    <property type="match status" value="1"/>
</dbReference>
<accession>A0A6S6RX07</accession>
<dbReference type="InterPro" id="IPR003593">
    <property type="entry name" value="AAA+_ATPase"/>
</dbReference>
<dbReference type="GO" id="GO:0016887">
    <property type="term" value="F:ATP hydrolysis activity"/>
    <property type="evidence" value="ECO:0007669"/>
    <property type="project" value="InterPro"/>
</dbReference>
<name>A0A6S6RX07_9GAMM</name>
<dbReference type="GO" id="GO:0005886">
    <property type="term" value="C:plasma membrane"/>
    <property type="evidence" value="ECO:0007669"/>
    <property type="project" value="UniProtKB-SubCell"/>
</dbReference>
<comment type="subcellular location">
    <subcellularLocation>
        <location evidence="8">Cell inner membrane</location>
        <topology evidence="8">Peripheral membrane protein</topology>
    </subcellularLocation>
</comment>
<gene>
    <name evidence="8" type="primary">lolD</name>
    <name evidence="10" type="ORF">HELGO_WM27938</name>
</gene>
<dbReference type="SMART" id="SM00382">
    <property type="entry name" value="AAA"/>
    <property type="match status" value="1"/>
</dbReference>
<feature type="domain" description="ABC transporter" evidence="9">
    <location>
        <begin position="23"/>
        <end position="242"/>
    </location>
</feature>
<reference evidence="10" key="1">
    <citation type="submission" date="2020-01" db="EMBL/GenBank/DDBJ databases">
        <authorList>
            <person name="Meier V. D."/>
            <person name="Meier V D."/>
        </authorList>
    </citation>
    <scope>NUCLEOTIDE SEQUENCE</scope>
    <source>
        <strain evidence="10">HLG_WM_MAG_08</strain>
    </source>
</reference>
<evidence type="ECO:0000313" key="10">
    <source>
        <dbReference type="EMBL" id="CAA6800594.1"/>
    </source>
</evidence>
<organism evidence="10">
    <name type="scientific">uncultured Thiotrichaceae bacterium</name>
    <dbReference type="NCBI Taxonomy" id="298394"/>
    <lineage>
        <taxon>Bacteria</taxon>
        <taxon>Pseudomonadati</taxon>
        <taxon>Pseudomonadota</taxon>
        <taxon>Gammaproteobacteria</taxon>
        <taxon>Thiotrichales</taxon>
        <taxon>Thiotrichaceae</taxon>
        <taxon>environmental samples</taxon>
    </lineage>
</organism>
<keyword evidence="10" id="KW-0449">Lipoprotein</keyword>
<dbReference type="EMBL" id="CACVAV010000010">
    <property type="protein sequence ID" value="CAA6800594.1"/>
    <property type="molecule type" value="Genomic_DNA"/>
</dbReference>
<evidence type="ECO:0000256" key="5">
    <source>
        <dbReference type="ARBA" id="ARBA00022840"/>
    </source>
</evidence>
<dbReference type="AlphaFoldDB" id="A0A6S6RX07"/>
<dbReference type="GO" id="GO:0022857">
    <property type="term" value="F:transmembrane transporter activity"/>
    <property type="evidence" value="ECO:0007669"/>
    <property type="project" value="TreeGrafter"/>
</dbReference>
<keyword evidence="2 8" id="KW-1003">Cell membrane</keyword>
<comment type="function">
    <text evidence="8">Part of the ABC transporter complex LolCDE involved in the translocation of mature outer membrane-directed lipoproteins, from the inner membrane to the periplasmic chaperone, LolA. Responsible for the formation of the LolA-lipoprotein complex in an ATP-dependent manner.</text>
</comment>
<dbReference type="InterPro" id="IPR017911">
    <property type="entry name" value="MacB-like_ATP-bd"/>
</dbReference>
<keyword evidence="4 8" id="KW-0547">Nucleotide-binding</keyword>
<dbReference type="GO" id="GO:0044874">
    <property type="term" value="P:lipoprotein localization to outer membrane"/>
    <property type="evidence" value="ECO:0007669"/>
    <property type="project" value="TreeGrafter"/>
</dbReference>
<keyword evidence="7 8" id="KW-0472">Membrane</keyword>
<dbReference type="CDD" id="cd03255">
    <property type="entry name" value="ABC_MJ0796_LolCDE_FtsE"/>
    <property type="match status" value="1"/>
</dbReference>
<comment type="similarity">
    <text evidence="8">Belongs to the ABC transporter superfamily. Lipoprotein translocase (TC 3.A.1.125) family.</text>
</comment>
<dbReference type="GO" id="GO:0089705">
    <property type="term" value="P:protein localization to outer membrane"/>
    <property type="evidence" value="ECO:0007669"/>
    <property type="project" value="TreeGrafter"/>
</dbReference>
<protein>
    <recommendedName>
        <fullName evidence="8">Lipoprotein-releasing system ATP-binding protein LolD</fullName>
        <ecNumber evidence="8">7.6.2.-</ecNumber>
    </recommendedName>
</protein>
<keyword evidence="1 8" id="KW-0813">Transport</keyword>
<dbReference type="PANTHER" id="PTHR24220">
    <property type="entry name" value="IMPORT ATP-BINDING PROTEIN"/>
    <property type="match status" value="1"/>
</dbReference>
<comment type="subunit">
    <text evidence="8">The complex is composed of two ATP-binding proteins (LolD) and two transmembrane proteins (LolC and LolE).</text>
</comment>
<dbReference type="GO" id="GO:0005524">
    <property type="term" value="F:ATP binding"/>
    <property type="evidence" value="ECO:0007669"/>
    <property type="project" value="UniProtKB-UniRule"/>
</dbReference>
<dbReference type="NCBIfam" id="TIGR02211">
    <property type="entry name" value="LolD_lipo_ex"/>
    <property type="match status" value="1"/>
</dbReference>
<keyword evidence="3 8" id="KW-0997">Cell inner membrane</keyword>
<evidence type="ECO:0000256" key="7">
    <source>
        <dbReference type="ARBA" id="ARBA00023136"/>
    </source>
</evidence>
<evidence type="ECO:0000259" key="9">
    <source>
        <dbReference type="PROSITE" id="PS50893"/>
    </source>
</evidence>
<dbReference type="InterPro" id="IPR011924">
    <property type="entry name" value="LolD_lipo_ATP-bd"/>
</dbReference>
<dbReference type="Pfam" id="PF00005">
    <property type="entry name" value="ABC_tran"/>
    <property type="match status" value="1"/>
</dbReference>
<dbReference type="PROSITE" id="PS50893">
    <property type="entry name" value="ABC_TRANSPORTER_2"/>
    <property type="match status" value="1"/>
</dbReference>
<evidence type="ECO:0000256" key="1">
    <source>
        <dbReference type="ARBA" id="ARBA00022448"/>
    </source>
</evidence>